<dbReference type="EMBL" id="LSRX01000002">
    <property type="protein sequence ID" value="OLQ15487.1"/>
    <property type="molecule type" value="Genomic_DNA"/>
</dbReference>
<accession>A0A1Q9F753</accession>
<gene>
    <name evidence="1" type="ORF">AK812_SmicGene173</name>
</gene>
<dbReference type="AlphaFoldDB" id="A0A1Q9F753"/>
<comment type="caution">
    <text evidence="1">The sequence shown here is derived from an EMBL/GenBank/DDBJ whole genome shotgun (WGS) entry which is preliminary data.</text>
</comment>
<protein>
    <recommendedName>
        <fullName evidence="3">PPM-type phosphatase domain-containing protein</fullName>
    </recommendedName>
</protein>
<dbReference type="Proteomes" id="UP000186817">
    <property type="component" value="Unassembled WGS sequence"/>
</dbReference>
<organism evidence="1 2">
    <name type="scientific">Symbiodinium microadriaticum</name>
    <name type="common">Dinoflagellate</name>
    <name type="synonym">Zooxanthella microadriatica</name>
    <dbReference type="NCBI Taxonomy" id="2951"/>
    <lineage>
        <taxon>Eukaryota</taxon>
        <taxon>Sar</taxon>
        <taxon>Alveolata</taxon>
        <taxon>Dinophyceae</taxon>
        <taxon>Suessiales</taxon>
        <taxon>Symbiodiniaceae</taxon>
        <taxon>Symbiodinium</taxon>
    </lineage>
</organism>
<keyword evidence="2" id="KW-1185">Reference proteome</keyword>
<dbReference type="SUPFAM" id="SSF81606">
    <property type="entry name" value="PP2C-like"/>
    <property type="match status" value="1"/>
</dbReference>
<reference evidence="1 2" key="1">
    <citation type="submission" date="2016-02" db="EMBL/GenBank/DDBJ databases">
        <title>Genome analysis of coral dinoflagellate symbionts highlights evolutionary adaptations to a symbiotic lifestyle.</title>
        <authorList>
            <person name="Aranda M."/>
            <person name="Li Y."/>
            <person name="Liew Y.J."/>
            <person name="Baumgarten S."/>
            <person name="Simakov O."/>
            <person name="Wilson M."/>
            <person name="Piel J."/>
            <person name="Ashoor H."/>
            <person name="Bougouffa S."/>
            <person name="Bajic V.B."/>
            <person name="Ryu T."/>
            <person name="Ravasi T."/>
            <person name="Bayer T."/>
            <person name="Micklem G."/>
            <person name="Kim H."/>
            <person name="Bhak J."/>
            <person name="Lajeunesse T.C."/>
            <person name="Voolstra C.R."/>
        </authorList>
    </citation>
    <scope>NUCLEOTIDE SEQUENCE [LARGE SCALE GENOMIC DNA]</scope>
    <source>
        <strain evidence="1 2">CCMP2467</strain>
    </source>
</reference>
<name>A0A1Q9F753_SYMMI</name>
<evidence type="ECO:0000313" key="1">
    <source>
        <dbReference type="EMBL" id="OLQ15487.1"/>
    </source>
</evidence>
<dbReference type="InterPro" id="IPR036457">
    <property type="entry name" value="PPM-type-like_dom_sf"/>
</dbReference>
<sequence length="272" mass="29387">MRSGCARREETSWRTSMEVSGEGGKVRYAVFDGHGGKVGSASQIWDLATGALGFALSVARQSSDILTALKGVFHRMDDMLRMPEYFDAPWLVALNHPRQVVDVLRNSIKDDMADARAKGCITKEASAMSWVVRKMMLLRRMGAEEATEPAFSVGCAAVCVLVTPCRAQKKGQNIGGLKRNDIICANAGDSRAVSEEAWAFCEVVLAAVVPEELAGMMPVGTYIGPVIHPSICLASWQSGFVSQRWRIEAAGGTVAAMRRGQITTYRVNGPAC</sequence>
<evidence type="ECO:0000313" key="2">
    <source>
        <dbReference type="Proteomes" id="UP000186817"/>
    </source>
</evidence>
<dbReference type="Gene3D" id="3.60.40.10">
    <property type="entry name" value="PPM-type phosphatase domain"/>
    <property type="match status" value="1"/>
</dbReference>
<proteinExistence type="predicted"/>
<evidence type="ECO:0008006" key="3">
    <source>
        <dbReference type="Google" id="ProtNLM"/>
    </source>
</evidence>